<reference evidence="2" key="1">
    <citation type="submission" date="2023-03" db="UniProtKB">
        <authorList>
            <consortium name="WormBaseParasite"/>
        </authorList>
    </citation>
    <scope>IDENTIFICATION</scope>
</reference>
<name>A0A9J2Q675_ASCLU</name>
<proteinExistence type="predicted"/>
<accession>A0A9J2Q675</accession>
<sequence length="135" mass="15804">MLMRARFSIIGSICVFTIVSQHQRWVYGSAITVKRTFLPYHRLNLSISPKYSTYFRKALDRMQTRPIGYLRVGGDNLLKRDQPDFEKSKSPPNKNEEFQIRNRLALLEEKAVNMEHGFSDPLIYNSINIAMQQHN</sequence>
<organism evidence="1 2">
    <name type="scientific">Ascaris lumbricoides</name>
    <name type="common">Giant roundworm</name>
    <dbReference type="NCBI Taxonomy" id="6252"/>
    <lineage>
        <taxon>Eukaryota</taxon>
        <taxon>Metazoa</taxon>
        <taxon>Ecdysozoa</taxon>
        <taxon>Nematoda</taxon>
        <taxon>Chromadorea</taxon>
        <taxon>Rhabditida</taxon>
        <taxon>Spirurina</taxon>
        <taxon>Ascaridomorpha</taxon>
        <taxon>Ascaridoidea</taxon>
        <taxon>Ascarididae</taxon>
        <taxon>Ascaris</taxon>
    </lineage>
</organism>
<evidence type="ECO:0000313" key="1">
    <source>
        <dbReference type="Proteomes" id="UP000036681"/>
    </source>
</evidence>
<dbReference type="AlphaFoldDB" id="A0A9J2Q675"/>
<dbReference type="Proteomes" id="UP000036681">
    <property type="component" value="Unplaced"/>
</dbReference>
<evidence type="ECO:0000313" key="2">
    <source>
        <dbReference type="WBParaSite" id="ALUE_0001789101-mRNA-1"/>
    </source>
</evidence>
<keyword evidence="1" id="KW-1185">Reference proteome</keyword>
<protein>
    <submittedName>
        <fullName evidence="2">Uncharacterized protein</fullName>
    </submittedName>
</protein>
<dbReference type="WBParaSite" id="ALUE_0001789101-mRNA-1">
    <property type="protein sequence ID" value="ALUE_0001789101-mRNA-1"/>
    <property type="gene ID" value="ALUE_0001789101"/>
</dbReference>